<evidence type="ECO:0000256" key="1">
    <source>
        <dbReference type="SAM" id="MobiDB-lite"/>
    </source>
</evidence>
<protein>
    <submittedName>
        <fullName evidence="2">Uncharacterized protein</fullName>
    </submittedName>
</protein>
<dbReference type="AlphaFoldDB" id="A0AAN7YZV7"/>
<organism evidence="2 3">
    <name type="scientific">Xylaria bambusicola</name>
    <dbReference type="NCBI Taxonomy" id="326684"/>
    <lineage>
        <taxon>Eukaryota</taxon>
        <taxon>Fungi</taxon>
        <taxon>Dikarya</taxon>
        <taxon>Ascomycota</taxon>
        <taxon>Pezizomycotina</taxon>
        <taxon>Sordariomycetes</taxon>
        <taxon>Xylariomycetidae</taxon>
        <taxon>Xylariales</taxon>
        <taxon>Xylariaceae</taxon>
        <taxon>Xylaria</taxon>
    </lineage>
</organism>
<evidence type="ECO:0000313" key="3">
    <source>
        <dbReference type="Proteomes" id="UP001305414"/>
    </source>
</evidence>
<feature type="region of interest" description="Disordered" evidence="1">
    <location>
        <begin position="1"/>
        <end position="30"/>
    </location>
</feature>
<accession>A0AAN7YZV7</accession>
<gene>
    <name evidence="2" type="ORF">RRF57_000633</name>
</gene>
<comment type="caution">
    <text evidence="2">The sequence shown here is derived from an EMBL/GenBank/DDBJ whole genome shotgun (WGS) entry which is preliminary data.</text>
</comment>
<dbReference type="Proteomes" id="UP001305414">
    <property type="component" value="Unassembled WGS sequence"/>
</dbReference>
<name>A0AAN7YZV7_9PEZI</name>
<keyword evidence="3" id="KW-1185">Reference proteome</keyword>
<sequence length="85" mass="9213">MGMIATVMNPSNEHPQPSPRDAKRDGPASGRNAAAMLRKTVKAASPEAEYSGYASMIYAWLGKYNPRMAMPKGIKLRMGAIQCTL</sequence>
<dbReference type="EMBL" id="JAWHQM010000002">
    <property type="protein sequence ID" value="KAK5624917.1"/>
    <property type="molecule type" value="Genomic_DNA"/>
</dbReference>
<evidence type="ECO:0000313" key="2">
    <source>
        <dbReference type="EMBL" id="KAK5624917.1"/>
    </source>
</evidence>
<proteinExistence type="predicted"/>
<reference evidence="2 3" key="1">
    <citation type="submission" date="2023-10" db="EMBL/GenBank/DDBJ databases">
        <title>Draft genome sequence of Xylaria bambusicola isolate GMP-LS, the root and basal stem rot pathogen of sugarcane in Indonesia.</title>
        <authorList>
            <person name="Selvaraj P."/>
            <person name="Muralishankar V."/>
            <person name="Muruganantham S."/>
            <person name="Sp S."/>
            <person name="Haryani S."/>
            <person name="Lau K.J.X."/>
            <person name="Naqvi N.I."/>
        </authorList>
    </citation>
    <scope>NUCLEOTIDE SEQUENCE [LARGE SCALE GENOMIC DNA]</scope>
    <source>
        <strain evidence="2">GMP-LS</strain>
    </source>
</reference>